<dbReference type="OrthoDB" id="10260134at2759"/>
<keyword evidence="14" id="KW-0813">Transport</keyword>
<dbReference type="InterPro" id="IPR015876">
    <property type="entry name" value="Acyl-CoA_DS"/>
</dbReference>
<comment type="caution">
    <text evidence="17">The sequence shown here is derived from an EMBL/GenBank/DDBJ whole genome shotgun (WGS) entry which is preliminary data.</text>
</comment>
<feature type="transmembrane region" description="Helical" evidence="15">
    <location>
        <begin position="49"/>
        <end position="68"/>
    </location>
</feature>
<keyword evidence="3 14" id="KW-0444">Lipid biosynthesis</keyword>
<comment type="catalytic activity">
    <reaction evidence="14">
        <text>octadecanoyl-CoA + 2 Fe(II)-[cytochrome b5] + O2 + 2 H(+) = (9Z)-octadecenoyl-CoA + 2 Fe(III)-[cytochrome b5] + 2 H2O</text>
        <dbReference type="Rhea" id="RHEA:19721"/>
        <dbReference type="Rhea" id="RHEA-COMP:10438"/>
        <dbReference type="Rhea" id="RHEA-COMP:10439"/>
        <dbReference type="ChEBI" id="CHEBI:15377"/>
        <dbReference type="ChEBI" id="CHEBI:15378"/>
        <dbReference type="ChEBI" id="CHEBI:15379"/>
        <dbReference type="ChEBI" id="CHEBI:29033"/>
        <dbReference type="ChEBI" id="CHEBI:29034"/>
        <dbReference type="ChEBI" id="CHEBI:57387"/>
        <dbReference type="ChEBI" id="CHEBI:57394"/>
        <dbReference type="EC" id="1.14.19.1"/>
    </reaction>
</comment>
<evidence type="ECO:0000256" key="6">
    <source>
        <dbReference type="ARBA" id="ARBA00022723"/>
    </source>
</evidence>
<dbReference type="PIRSF" id="PIRSF000345">
    <property type="entry name" value="OLE1"/>
    <property type="match status" value="1"/>
</dbReference>
<organism evidence="17 18">
    <name type="scientific">Collybia nuda</name>
    <dbReference type="NCBI Taxonomy" id="64659"/>
    <lineage>
        <taxon>Eukaryota</taxon>
        <taxon>Fungi</taxon>
        <taxon>Dikarya</taxon>
        <taxon>Basidiomycota</taxon>
        <taxon>Agaricomycotina</taxon>
        <taxon>Agaricomycetes</taxon>
        <taxon>Agaricomycetidae</taxon>
        <taxon>Agaricales</taxon>
        <taxon>Tricholomatineae</taxon>
        <taxon>Clitocybaceae</taxon>
        <taxon>Collybia</taxon>
    </lineage>
</organism>
<evidence type="ECO:0000256" key="12">
    <source>
        <dbReference type="ARBA" id="ARBA00023136"/>
    </source>
</evidence>
<sequence>MSSPSPPVLPPISAPQIWWTNSIFFIAVHLAALFGIYYWPPHIVAPANLVLSVVLWQLGNLGITIGYHRLYSHRAFRASFGVRLILTAMGSSAFQGSVKWWCLRHRLHHRFTDDPIHDPYSATRGLFYSHMGWIFFKPTYERLDLIERDDLLCDPVVKFQHKYYVPLALILGFLVPSTLGLLWGDPRGAFIWGGLVPRLAIWHCTFLVNSMAHWNGLQPYSDEDTSRGNLILALLTCGEGNHNFHAFPHDFRSGPSLTDWDPSKWIIIALHHFGLVTGLRRARKDDVIEATDYMHEKSRHGAPYSHDIGLWEGQVWTSQQLGEYTRAKPGRCIVLIDGYAVDVTKYLREHPGGAALLRKYSALKGDDPRAGALVDASWAFNGGLNNHSRAAKRRMVGFKVAQIVDK</sequence>
<evidence type="ECO:0000313" key="17">
    <source>
        <dbReference type="EMBL" id="KAF9469839.1"/>
    </source>
</evidence>
<evidence type="ECO:0000256" key="3">
    <source>
        <dbReference type="ARBA" id="ARBA00022516"/>
    </source>
</evidence>
<evidence type="ECO:0000256" key="11">
    <source>
        <dbReference type="ARBA" id="ARBA00023098"/>
    </source>
</evidence>
<feature type="transmembrane region" description="Helical" evidence="15">
    <location>
        <begin position="17"/>
        <end position="37"/>
    </location>
</feature>
<dbReference type="CDD" id="cd03505">
    <property type="entry name" value="Delta9-FADS-like"/>
    <property type="match status" value="1"/>
</dbReference>
<evidence type="ECO:0000256" key="4">
    <source>
        <dbReference type="ARBA" id="ARBA00022617"/>
    </source>
</evidence>
<dbReference type="InterPro" id="IPR036400">
    <property type="entry name" value="Cyt_B5-like_heme/steroid_sf"/>
</dbReference>
<comment type="similarity">
    <text evidence="2 14">Belongs to the fatty acid desaturase type 1 family.</text>
</comment>
<keyword evidence="5 15" id="KW-0812">Transmembrane</keyword>
<dbReference type="GO" id="GO:0005789">
    <property type="term" value="C:endoplasmic reticulum membrane"/>
    <property type="evidence" value="ECO:0007669"/>
    <property type="project" value="TreeGrafter"/>
</dbReference>
<keyword evidence="7 14" id="KW-0276">Fatty acid metabolism</keyword>
<keyword evidence="10 14" id="KW-0408">Iron</keyword>
<evidence type="ECO:0000256" key="8">
    <source>
        <dbReference type="ARBA" id="ARBA00022989"/>
    </source>
</evidence>
<dbReference type="Proteomes" id="UP000807353">
    <property type="component" value="Unassembled WGS sequence"/>
</dbReference>
<keyword evidence="18" id="KW-1185">Reference proteome</keyword>
<comment type="cofactor">
    <cofactor evidence="14">
        <name>Fe(2+)</name>
        <dbReference type="ChEBI" id="CHEBI:29033"/>
    </cofactor>
    <text evidence="14">Expected to bind 2 Fe(2+) ions per subunit.</text>
</comment>
<dbReference type="InterPro" id="IPR005804">
    <property type="entry name" value="FA_desaturase_dom"/>
</dbReference>
<feature type="transmembrane region" description="Helical" evidence="15">
    <location>
        <begin position="80"/>
        <end position="102"/>
    </location>
</feature>
<dbReference type="Gene3D" id="3.10.120.10">
    <property type="entry name" value="Cytochrome b5-like heme/steroid binding domain"/>
    <property type="match status" value="1"/>
</dbReference>
<keyword evidence="11 14" id="KW-0443">Lipid metabolism</keyword>
<dbReference type="GO" id="GO:0006636">
    <property type="term" value="P:unsaturated fatty acid biosynthetic process"/>
    <property type="evidence" value="ECO:0007669"/>
    <property type="project" value="UniProtKB-UniRule"/>
</dbReference>
<keyword evidence="13 14" id="KW-0275">Fatty acid biosynthesis</keyword>
<evidence type="ECO:0000256" key="14">
    <source>
        <dbReference type="PIRNR" id="PIRNR000345"/>
    </source>
</evidence>
<dbReference type="InterPro" id="IPR018506">
    <property type="entry name" value="Cyt_B5_heme-BS"/>
</dbReference>
<dbReference type="EC" id="1.14.19.1" evidence="14"/>
<dbReference type="AlphaFoldDB" id="A0A9P6CRA3"/>
<evidence type="ECO:0000256" key="5">
    <source>
        <dbReference type="ARBA" id="ARBA00022692"/>
    </source>
</evidence>
<dbReference type="GO" id="GO:0005506">
    <property type="term" value="F:iron ion binding"/>
    <property type="evidence" value="ECO:0007669"/>
    <property type="project" value="TreeGrafter"/>
</dbReference>
<keyword evidence="9 14" id="KW-0560">Oxidoreductase</keyword>
<dbReference type="PANTHER" id="PTHR11351">
    <property type="entry name" value="ACYL-COA DESATURASE"/>
    <property type="match status" value="1"/>
</dbReference>
<keyword evidence="12 15" id="KW-0472">Membrane</keyword>
<evidence type="ECO:0000256" key="2">
    <source>
        <dbReference type="ARBA" id="ARBA00009295"/>
    </source>
</evidence>
<evidence type="ECO:0000256" key="9">
    <source>
        <dbReference type="ARBA" id="ARBA00023002"/>
    </source>
</evidence>
<evidence type="ECO:0000256" key="13">
    <source>
        <dbReference type="ARBA" id="ARBA00023160"/>
    </source>
</evidence>
<comment type="subcellular location">
    <subcellularLocation>
        <location evidence="1">Membrane</location>
        <topology evidence="1">Multi-pass membrane protein</topology>
    </subcellularLocation>
</comment>
<dbReference type="EMBL" id="MU150229">
    <property type="protein sequence ID" value="KAF9469839.1"/>
    <property type="molecule type" value="Genomic_DNA"/>
</dbReference>
<evidence type="ECO:0000256" key="10">
    <source>
        <dbReference type="ARBA" id="ARBA00023004"/>
    </source>
</evidence>
<dbReference type="SUPFAM" id="SSF55856">
    <property type="entry name" value="Cytochrome b5-like heme/steroid binding domain"/>
    <property type="match status" value="1"/>
</dbReference>
<dbReference type="PANTHER" id="PTHR11351:SF31">
    <property type="entry name" value="DESATURASE 1, ISOFORM A-RELATED"/>
    <property type="match status" value="1"/>
</dbReference>
<gene>
    <name evidence="17" type="ORF">BDZ94DRAFT_33794</name>
</gene>
<evidence type="ECO:0000313" key="18">
    <source>
        <dbReference type="Proteomes" id="UP000807353"/>
    </source>
</evidence>
<evidence type="ECO:0000256" key="15">
    <source>
        <dbReference type="SAM" id="Phobius"/>
    </source>
</evidence>
<proteinExistence type="inferred from homology"/>
<evidence type="ECO:0000259" key="16">
    <source>
        <dbReference type="PROSITE" id="PS50255"/>
    </source>
</evidence>
<evidence type="ECO:0000256" key="1">
    <source>
        <dbReference type="ARBA" id="ARBA00004141"/>
    </source>
</evidence>
<dbReference type="InterPro" id="IPR009160">
    <property type="entry name" value="Acyl-CoA_deSatase_haem/ster-bd"/>
</dbReference>
<dbReference type="PROSITE" id="PS00191">
    <property type="entry name" value="CYTOCHROME_B5_1"/>
    <property type="match status" value="1"/>
</dbReference>
<comment type="function">
    <text evidence="14">Stearoyl-CoA desaturase that utilizes O(2) and electrons from reduced cytochrome b5 to introduce the first double bond into saturated fatty acyl-CoA substrates.</text>
</comment>
<dbReference type="Pfam" id="PF00173">
    <property type="entry name" value="Cyt-b5"/>
    <property type="match status" value="1"/>
</dbReference>
<dbReference type="PRINTS" id="PR00075">
    <property type="entry name" value="FACDDSATRASE"/>
</dbReference>
<protein>
    <recommendedName>
        <fullName evidence="14">Acyl-CoA desaturase</fullName>
        <ecNumber evidence="14">1.14.19.1</ecNumber>
    </recommendedName>
</protein>
<feature type="domain" description="Cytochrome b5 heme-binding" evidence="16">
    <location>
        <begin position="313"/>
        <end position="404"/>
    </location>
</feature>
<dbReference type="GO" id="GO:0004768">
    <property type="term" value="F:stearoyl-CoA 9-desaturase activity"/>
    <property type="evidence" value="ECO:0007669"/>
    <property type="project" value="UniProtKB-UniRule"/>
</dbReference>
<feature type="transmembrane region" description="Helical" evidence="15">
    <location>
        <begin position="163"/>
        <end position="183"/>
    </location>
</feature>
<keyword evidence="6 14" id="KW-0479">Metal-binding</keyword>
<evidence type="ECO:0000256" key="7">
    <source>
        <dbReference type="ARBA" id="ARBA00022832"/>
    </source>
</evidence>
<reference evidence="17" key="1">
    <citation type="submission" date="2020-11" db="EMBL/GenBank/DDBJ databases">
        <authorList>
            <consortium name="DOE Joint Genome Institute"/>
            <person name="Ahrendt S."/>
            <person name="Riley R."/>
            <person name="Andreopoulos W."/>
            <person name="Labutti K."/>
            <person name="Pangilinan J."/>
            <person name="Ruiz-Duenas F.J."/>
            <person name="Barrasa J.M."/>
            <person name="Sanchez-Garcia M."/>
            <person name="Camarero S."/>
            <person name="Miyauchi S."/>
            <person name="Serrano A."/>
            <person name="Linde D."/>
            <person name="Babiker R."/>
            <person name="Drula E."/>
            <person name="Ayuso-Fernandez I."/>
            <person name="Pacheco R."/>
            <person name="Padilla G."/>
            <person name="Ferreira P."/>
            <person name="Barriuso J."/>
            <person name="Kellner H."/>
            <person name="Castanera R."/>
            <person name="Alfaro M."/>
            <person name="Ramirez L."/>
            <person name="Pisabarro A.G."/>
            <person name="Kuo A."/>
            <person name="Tritt A."/>
            <person name="Lipzen A."/>
            <person name="He G."/>
            <person name="Yan M."/>
            <person name="Ng V."/>
            <person name="Cullen D."/>
            <person name="Martin F."/>
            <person name="Rosso M.-N."/>
            <person name="Henrissat B."/>
            <person name="Hibbett D."/>
            <person name="Martinez A.T."/>
            <person name="Grigoriev I.V."/>
        </authorList>
    </citation>
    <scope>NUCLEOTIDE SEQUENCE</scope>
    <source>
        <strain evidence="17">CBS 247.69</strain>
    </source>
</reference>
<dbReference type="Pfam" id="PF00487">
    <property type="entry name" value="FA_desaturase"/>
    <property type="match status" value="1"/>
</dbReference>
<accession>A0A9P6CRA3</accession>
<dbReference type="PROSITE" id="PS50255">
    <property type="entry name" value="CYTOCHROME_B5_2"/>
    <property type="match status" value="1"/>
</dbReference>
<name>A0A9P6CRA3_9AGAR</name>
<keyword evidence="14" id="KW-0249">Electron transport</keyword>
<dbReference type="SMART" id="SM01117">
    <property type="entry name" value="Cyt-b5"/>
    <property type="match status" value="1"/>
</dbReference>
<keyword evidence="4 14" id="KW-0349">Heme</keyword>
<keyword evidence="8 15" id="KW-1133">Transmembrane helix</keyword>
<dbReference type="GO" id="GO:0020037">
    <property type="term" value="F:heme binding"/>
    <property type="evidence" value="ECO:0007669"/>
    <property type="project" value="InterPro"/>
</dbReference>
<dbReference type="InterPro" id="IPR001199">
    <property type="entry name" value="Cyt_B5-like_heme/steroid-bd"/>
</dbReference>